<reference evidence="15 16" key="1">
    <citation type="journal article" date="2018" name="Mol. Biol. Evol.">
        <title>Broad Genomic Sampling Reveals a Smut Pathogenic Ancestry of the Fungal Clade Ustilaginomycotina.</title>
        <authorList>
            <person name="Kijpornyongpan T."/>
            <person name="Mondo S.J."/>
            <person name="Barry K."/>
            <person name="Sandor L."/>
            <person name="Lee J."/>
            <person name="Lipzen A."/>
            <person name="Pangilinan J."/>
            <person name="LaButti K."/>
            <person name="Hainaut M."/>
            <person name="Henrissat B."/>
            <person name="Grigoriev I.V."/>
            <person name="Spatafora J.W."/>
            <person name="Aime M.C."/>
        </authorList>
    </citation>
    <scope>NUCLEOTIDE SEQUENCE [LARGE SCALE GENOMIC DNA]</scope>
    <source>
        <strain evidence="15 16">MCA 4198</strain>
    </source>
</reference>
<dbReference type="Gene3D" id="3.40.50.1760">
    <property type="entry name" value="Glutathione synthase, substrate-binding domain superfamily, eukaryotic"/>
    <property type="match status" value="1"/>
</dbReference>
<dbReference type="Pfam" id="PF03917">
    <property type="entry name" value="GSH_synth_ATP"/>
    <property type="match status" value="1"/>
</dbReference>
<feature type="binding site" evidence="13">
    <location>
        <begin position="531"/>
        <end position="532"/>
    </location>
    <ligand>
        <name>substrate</name>
    </ligand>
</feature>
<dbReference type="FunCoup" id="A0A316YJF7">
    <property type="interactions" value="541"/>
</dbReference>
<dbReference type="PANTHER" id="PTHR11130">
    <property type="entry name" value="GLUTATHIONE SYNTHETASE"/>
    <property type="match status" value="1"/>
</dbReference>
<dbReference type="GO" id="GO:0000287">
    <property type="term" value="F:magnesium ion binding"/>
    <property type="evidence" value="ECO:0007669"/>
    <property type="project" value="UniProtKB-UniRule"/>
</dbReference>
<dbReference type="InterPro" id="IPR004887">
    <property type="entry name" value="GSH_synth_subst-bd"/>
</dbReference>
<dbReference type="RefSeq" id="XP_025376868.1">
    <property type="nucleotide sequence ID" value="XM_025522228.1"/>
</dbReference>
<feature type="binding site" evidence="12">
    <location>
        <position position="152"/>
    </location>
    <ligand>
        <name>Mg(2+)</name>
        <dbReference type="ChEBI" id="CHEBI:18420"/>
    </ligand>
</feature>
<dbReference type="Gene3D" id="3.30.1490.50">
    <property type="match status" value="1"/>
</dbReference>
<dbReference type="Gene3D" id="3.30.1490.80">
    <property type="match status" value="1"/>
</dbReference>
<keyword evidence="8 10" id="KW-0067">ATP-binding</keyword>
<evidence type="ECO:0000313" key="16">
    <source>
        <dbReference type="Proteomes" id="UP000245768"/>
    </source>
</evidence>
<feature type="domain" description="Glutathione synthase substrate-binding" evidence="14">
    <location>
        <begin position="225"/>
        <end position="331"/>
    </location>
</feature>
<feature type="binding site" evidence="13">
    <location>
        <begin position="156"/>
        <end position="159"/>
    </location>
    <ligand>
        <name>substrate</name>
    </ligand>
</feature>
<feature type="binding site" evidence="12">
    <location>
        <position position="154"/>
    </location>
    <ligand>
        <name>Mg(2+)</name>
        <dbReference type="ChEBI" id="CHEBI:18420"/>
    </ligand>
</feature>
<comment type="catalytic activity">
    <reaction evidence="10">
        <text>gamma-L-glutamyl-L-cysteine + glycine + ATP = glutathione + ADP + phosphate + H(+)</text>
        <dbReference type="Rhea" id="RHEA:13557"/>
        <dbReference type="ChEBI" id="CHEBI:15378"/>
        <dbReference type="ChEBI" id="CHEBI:30616"/>
        <dbReference type="ChEBI" id="CHEBI:43474"/>
        <dbReference type="ChEBI" id="CHEBI:57305"/>
        <dbReference type="ChEBI" id="CHEBI:57925"/>
        <dbReference type="ChEBI" id="CHEBI:58173"/>
        <dbReference type="ChEBI" id="CHEBI:456216"/>
        <dbReference type="EC" id="6.3.2.3"/>
    </reaction>
</comment>
<feature type="binding site" evidence="11">
    <location>
        <position position="488"/>
    </location>
    <ligand>
        <name>ATP</name>
        <dbReference type="ChEBI" id="CHEBI:30616"/>
    </ligand>
</feature>
<dbReference type="Gene3D" id="1.10.1080.10">
    <property type="entry name" value="Glutathione Synthetase, Chain A, domain 3"/>
    <property type="match status" value="1"/>
</dbReference>
<comment type="pathway">
    <text evidence="1 10">Sulfur metabolism; glutathione biosynthesis; glutathione from L-cysteine and L-glutamate: step 2/2.</text>
</comment>
<feature type="binding site" evidence="11">
    <location>
        <position position="133"/>
    </location>
    <ligand>
        <name>substrate</name>
    </ligand>
</feature>
<evidence type="ECO:0000256" key="2">
    <source>
        <dbReference type="ARBA" id="ARBA00010385"/>
    </source>
</evidence>
<feature type="binding site" evidence="11">
    <location>
        <position position="407"/>
    </location>
    <ligand>
        <name>ATP</name>
        <dbReference type="ChEBI" id="CHEBI:30616"/>
    </ligand>
</feature>
<evidence type="ECO:0000256" key="6">
    <source>
        <dbReference type="ARBA" id="ARBA00022723"/>
    </source>
</evidence>
<feature type="binding site" evidence="11">
    <location>
        <begin position="396"/>
        <end position="405"/>
    </location>
    <ligand>
        <name>ATP</name>
        <dbReference type="ChEBI" id="CHEBI:30616"/>
    </ligand>
</feature>
<feature type="binding site" evidence="11">
    <location>
        <position position="334"/>
    </location>
    <ligand>
        <name>ATP</name>
        <dbReference type="ChEBI" id="CHEBI:30616"/>
    </ligand>
</feature>
<comment type="similarity">
    <text evidence="2 10">Belongs to the eukaryotic GSH synthase family.</text>
</comment>
<dbReference type="FunFam" id="3.30.1490.50:FF:000002">
    <property type="entry name" value="Glutathione synthetase"/>
    <property type="match status" value="1"/>
</dbReference>
<keyword evidence="4 10" id="KW-0436">Ligase</keyword>
<comment type="cofactor">
    <cofactor evidence="10 12">
        <name>Mg(2+)</name>
        <dbReference type="ChEBI" id="CHEBI:18420"/>
    </cofactor>
    <text evidence="10 12">Binds 1 Mg(2+) ion per subunit.</text>
</comment>
<dbReference type="InterPro" id="IPR014042">
    <property type="entry name" value="Glutathione_synthase_a-hlx"/>
</dbReference>
<evidence type="ECO:0000256" key="1">
    <source>
        <dbReference type="ARBA" id="ARBA00004965"/>
    </source>
</evidence>
<dbReference type="GeneID" id="37044144"/>
<feature type="binding site" evidence="13">
    <location>
        <begin position="234"/>
        <end position="236"/>
    </location>
    <ligand>
        <name>substrate</name>
    </ligand>
</feature>
<evidence type="ECO:0000256" key="12">
    <source>
        <dbReference type="PIRSR" id="PIRSR001558-2"/>
    </source>
</evidence>
<accession>A0A316YJF7</accession>
<name>A0A316YJF7_9BASI</name>
<evidence type="ECO:0000256" key="7">
    <source>
        <dbReference type="ARBA" id="ARBA00022741"/>
    </source>
</evidence>
<dbReference type="EC" id="6.3.2.3" evidence="10"/>
<dbReference type="SUPFAM" id="SSF52440">
    <property type="entry name" value="PreATP-grasp domain"/>
    <property type="match status" value="1"/>
</dbReference>
<dbReference type="GO" id="GO:0043295">
    <property type="term" value="F:glutathione binding"/>
    <property type="evidence" value="ECO:0007669"/>
    <property type="project" value="UniProtKB-UniRule"/>
</dbReference>
<evidence type="ECO:0000256" key="5">
    <source>
        <dbReference type="ARBA" id="ARBA00022684"/>
    </source>
</evidence>
<dbReference type="FunFam" id="3.40.50.1760:FF:000001">
    <property type="entry name" value="Glutathione synthetase"/>
    <property type="match status" value="1"/>
</dbReference>
<dbReference type="UniPathway" id="UPA00142">
    <property type="reaction ID" value="UER00210"/>
</dbReference>
<keyword evidence="7 10" id="KW-0547">Nucleotide-binding</keyword>
<sequence>MATARLPQWPPKANEAQLAYLSQTATDYALSHSILYRPPVPAGSAGPALDSAIHAPLALFPSPFPRSLYAASQALQPLYNALYARISTDDALLTRVIGGSVIQVDDFQKALWDIYTAVRKEGAVQKLHLGLFRSDYLLHEDPEQGLQIKQVELNTISSSFGALCTRVADMHRYLAQTTGFCNVSPHLTNAANIPRNEALDTLVDGLSAAHTAYVVSHKPEGTAPVVLFVVQDGERNVFDQRLIEYGLSERGIKVQRATFDQLSGNGAVLEGPERRLLVSLPGQTPSQEISVVYFRAGYSPADYPGAAQWATRLLLERSLAIKCPTVALQLAGAKKVQQVLCEPNLLESLLGSSGDNNTAIQQLRASFMDMYPLDSSELGKKGLALAQTTPEDFVMKPQREGGGNNIYRADIPPALAAMDARDAAKGATAGAGTETGAGADSAVKEREGYILMRLIRPPAGTGNHLIRAGLGSATPGESAILAPDVISELGAFGAVLFREGQSGPGGVDIVHEKSGGHLLRTKARESDEGGVAVGYSVIDSPVLV</sequence>
<dbReference type="InterPro" id="IPR005615">
    <property type="entry name" value="Glutathione_synthase"/>
</dbReference>
<dbReference type="Gene3D" id="3.30.470.20">
    <property type="entry name" value="ATP-grasp fold, B domain"/>
    <property type="match status" value="1"/>
</dbReference>
<dbReference type="EMBL" id="KZ819637">
    <property type="protein sequence ID" value="PWN89670.1"/>
    <property type="molecule type" value="Genomic_DNA"/>
</dbReference>
<keyword evidence="5 10" id="KW-0317">Glutathione biosynthesis</keyword>
<proteinExistence type="inferred from homology"/>
<evidence type="ECO:0000256" key="4">
    <source>
        <dbReference type="ARBA" id="ARBA00022598"/>
    </source>
</evidence>
<dbReference type="Pfam" id="PF03199">
    <property type="entry name" value="GSH_synthase"/>
    <property type="match status" value="1"/>
</dbReference>
<feature type="binding site" evidence="13">
    <location>
        <begin position="295"/>
        <end position="298"/>
    </location>
    <ligand>
        <name>substrate</name>
    </ligand>
</feature>
<feature type="binding site" evidence="11">
    <location>
        <position position="522"/>
    </location>
    <ligand>
        <name>ATP</name>
        <dbReference type="ChEBI" id="CHEBI:30616"/>
    </ligand>
</feature>
<dbReference type="InterPro" id="IPR014709">
    <property type="entry name" value="Glutathione_synthase_C_euk"/>
</dbReference>
<dbReference type="PIRSF" id="PIRSF001558">
    <property type="entry name" value="GSHase"/>
    <property type="match status" value="1"/>
</dbReference>
<dbReference type="InterPro" id="IPR014049">
    <property type="entry name" value="Glutathione_synthase_N_euk"/>
</dbReference>
<dbReference type="GO" id="GO:0004363">
    <property type="term" value="F:glutathione synthase activity"/>
    <property type="evidence" value="ECO:0007669"/>
    <property type="project" value="UniProtKB-UniRule"/>
</dbReference>
<dbReference type="STRING" id="215250.A0A316YJF7"/>
<evidence type="ECO:0000256" key="10">
    <source>
        <dbReference type="PIRNR" id="PIRNR001558"/>
    </source>
</evidence>
<feature type="binding site" evidence="11">
    <location>
        <begin position="452"/>
        <end position="455"/>
    </location>
    <ligand>
        <name>ATP</name>
        <dbReference type="ChEBI" id="CHEBI:30616"/>
    </ligand>
</feature>
<evidence type="ECO:0000256" key="3">
    <source>
        <dbReference type="ARBA" id="ARBA00011738"/>
    </source>
</evidence>
<keyword evidence="16" id="KW-1185">Reference proteome</keyword>
<evidence type="ECO:0000256" key="11">
    <source>
        <dbReference type="PIRSR" id="PIRSR001558-1"/>
    </source>
</evidence>
<organism evidence="15 16">
    <name type="scientific">Acaromyces ingoldii</name>
    <dbReference type="NCBI Taxonomy" id="215250"/>
    <lineage>
        <taxon>Eukaryota</taxon>
        <taxon>Fungi</taxon>
        <taxon>Dikarya</taxon>
        <taxon>Basidiomycota</taxon>
        <taxon>Ustilaginomycotina</taxon>
        <taxon>Exobasidiomycetes</taxon>
        <taxon>Exobasidiales</taxon>
        <taxon>Cryptobasidiaceae</taxon>
        <taxon>Acaromyces</taxon>
    </lineage>
</organism>
<feature type="binding site" evidence="11">
    <location>
        <position position="520"/>
    </location>
    <ligand>
        <name>substrate</name>
    </ligand>
</feature>
<comment type="subunit">
    <text evidence="3">Homodimer.</text>
</comment>
<gene>
    <name evidence="15" type="ORF">FA10DRAFT_268191</name>
</gene>
<dbReference type="PANTHER" id="PTHR11130:SF0">
    <property type="entry name" value="GLUTATHIONE SYNTHETASE"/>
    <property type="match status" value="1"/>
</dbReference>
<evidence type="ECO:0000256" key="8">
    <source>
        <dbReference type="ARBA" id="ARBA00022840"/>
    </source>
</evidence>
<evidence type="ECO:0000259" key="14">
    <source>
        <dbReference type="Pfam" id="PF03199"/>
    </source>
</evidence>
<evidence type="ECO:0000256" key="13">
    <source>
        <dbReference type="PIRSR" id="PIRSR001558-3"/>
    </source>
</evidence>
<feature type="binding site" evidence="11">
    <location>
        <position position="528"/>
    </location>
    <ligand>
        <name>ATP</name>
        <dbReference type="ChEBI" id="CHEBI:30616"/>
    </ligand>
</feature>
<dbReference type="GO" id="GO:0005524">
    <property type="term" value="F:ATP binding"/>
    <property type="evidence" value="ECO:0007669"/>
    <property type="project" value="UniProtKB-UniRule"/>
</dbReference>
<dbReference type="Proteomes" id="UP000245768">
    <property type="component" value="Unassembled WGS sequence"/>
</dbReference>
<dbReference type="AlphaFoldDB" id="A0A316YJF7"/>
<dbReference type="InterPro" id="IPR016185">
    <property type="entry name" value="PreATP-grasp_dom_sf"/>
</dbReference>
<protein>
    <recommendedName>
        <fullName evidence="10">Glutathione synthetase</fullName>
        <shortName evidence="10">GSH-S</shortName>
        <ecNumber evidence="10">6.3.2.3</ecNumber>
    </recommendedName>
</protein>
<dbReference type="GO" id="GO:0005829">
    <property type="term" value="C:cytosol"/>
    <property type="evidence" value="ECO:0007669"/>
    <property type="project" value="TreeGrafter"/>
</dbReference>
<keyword evidence="6 10" id="KW-0479">Metal-binding</keyword>
<dbReference type="InParanoid" id="A0A316YJF7"/>
<dbReference type="InterPro" id="IPR037013">
    <property type="entry name" value="GSH-S_sub-bd_sf"/>
</dbReference>
<evidence type="ECO:0000313" key="15">
    <source>
        <dbReference type="EMBL" id="PWN89670.1"/>
    </source>
</evidence>
<evidence type="ECO:0000256" key="9">
    <source>
        <dbReference type="ARBA" id="ARBA00022842"/>
    </source>
</evidence>
<feature type="binding site" evidence="11">
    <location>
        <position position="240"/>
    </location>
    <ligand>
        <name>substrate</name>
    </ligand>
</feature>
<dbReference type="SUPFAM" id="SSF56059">
    <property type="entry name" value="Glutathione synthetase ATP-binding domain-like"/>
    <property type="match status" value="1"/>
</dbReference>
<dbReference type="OrthoDB" id="2020073at2759"/>
<dbReference type="NCBIfam" id="TIGR01986">
    <property type="entry name" value="glut_syn_euk"/>
    <property type="match status" value="1"/>
</dbReference>
<keyword evidence="9 10" id="KW-0460">Magnesium</keyword>
<feature type="binding site" evidence="11">
    <location>
        <position position="152"/>
    </location>
    <ligand>
        <name>ATP</name>
        <dbReference type="ChEBI" id="CHEBI:30616"/>
    </ligand>
</feature>
<feature type="binding site" evidence="12">
    <location>
        <position position="400"/>
    </location>
    <ligand>
        <name>Mg(2+)</name>
        <dbReference type="ChEBI" id="CHEBI:18420"/>
    </ligand>
</feature>